<keyword evidence="2" id="KW-1185">Reference proteome</keyword>
<dbReference type="AlphaFoldDB" id="A0AA38U242"/>
<comment type="caution">
    <text evidence="1">The sequence shown here is derived from an EMBL/GenBank/DDBJ whole genome shotgun (WGS) entry which is preliminary data.</text>
</comment>
<evidence type="ECO:0000313" key="1">
    <source>
        <dbReference type="EMBL" id="KAJ9565766.1"/>
    </source>
</evidence>
<organism evidence="1 2">
    <name type="scientific">Centaurea solstitialis</name>
    <name type="common">yellow star-thistle</name>
    <dbReference type="NCBI Taxonomy" id="347529"/>
    <lineage>
        <taxon>Eukaryota</taxon>
        <taxon>Viridiplantae</taxon>
        <taxon>Streptophyta</taxon>
        <taxon>Embryophyta</taxon>
        <taxon>Tracheophyta</taxon>
        <taxon>Spermatophyta</taxon>
        <taxon>Magnoliopsida</taxon>
        <taxon>eudicotyledons</taxon>
        <taxon>Gunneridae</taxon>
        <taxon>Pentapetalae</taxon>
        <taxon>asterids</taxon>
        <taxon>campanulids</taxon>
        <taxon>Asterales</taxon>
        <taxon>Asteraceae</taxon>
        <taxon>Carduoideae</taxon>
        <taxon>Cardueae</taxon>
        <taxon>Centaureinae</taxon>
        <taxon>Centaurea</taxon>
    </lineage>
</organism>
<sequence>MCLRGTNGCLKEENHELKGELRIAKRSWRTRVGDRTRYYGATASEYFSLAHGKVHHFVERLRVIIKRYVEVTVPKTFLQALKRPR</sequence>
<evidence type="ECO:0000313" key="2">
    <source>
        <dbReference type="Proteomes" id="UP001172457"/>
    </source>
</evidence>
<accession>A0AA38U242</accession>
<dbReference type="EMBL" id="JARYMX010000001">
    <property type="protein sequence ID" value="KAJ9565766.1"/>
    <property type="molecule type" value="Genomic_DNA"/>
</dbReference>
<gene>
    <name evidence="1" type="ORF">OSB04_001732</name>
</gene>
<protein>
    <submittedName>
        <fullName evidence="1">Uncharacterized protein</fullName>
    </submittedName>
</protein>
<proteinExistence type="predicted"/>
<name>A0AA38U242_9ASTR</name>
<dbReference type="Proteomes" id="UP001172457">
    <property type="component" value="Chromosome 1"/>
</dbReference>
<reference evidence="1" key="1">
    <citation type="submission" date="2023-03" db="EMBL/GenBank/DDBJ databases">
        <title>Chromosome-scale reference genome and RAD-based genetic map of yellow starthistle (Centaurea solstitialis) reveal putative structural variation and QTLs associated with invader traits.</title>
        <authorList>
            <person name="Reatini B."/>
            <person name="Cang F.A."/>
            <person name="Jiang Q."/>
            <person name="Mckibben M.T.W."/>
            <person name="Barker M.S."/>
            <person name="Rieseberg L.H."/>
            <person name="Dlugosch K.M."/>
        </authorList>
    </citation>
    <scope>NUCLEOTIDE SEQUENCE</scope>
    <source>
        <strain evidence="1">CAN-66</strain>
        <tissue evidence="1">Leaf</tissue>
    </source>
</reference>